<keyword evidence="3" id="KW-1185">Reference proteome</keyword>
<feature type="compositionally biased region" description="Basic and acidic residues" evidence="1">
    <location>
        <begin position="236"/>
        <end position="246"/>
    </location>
</feature>
<organism evidence="2 3">
    <name type="scientific">Heterodera schachtii</name>
    <name type="common">Sugarbeet cyst nematode worm</name>
    <name type="synonym">Tylenchus schachtii</name>
    <dbReference type="NCBI Taxonomy" id="97005"/>
    <lineage>
        <taxon>Eukaryota</taxon>
        <taxon>Metazoa</taxon>
        <taxon>Ecdysozoa</taxon>
        <taxon>Nematoda</taxon>
        <taxon>Chromadorea</taxon>
        <taxon>Rhabditida</taxon>
        <taxon>Tylenchina</taxon>
        <taxon>Tylenchomorpha</taxon>
        <taxon>Tylenchoidea</taxon>
        <taxon>Heteroderidae</taxon>
        <taxon>Heteroderinae</taxon>
        <taxon>Heterodera</taxon>
    </lineage>
</organism>
<dbReference type="AlphaFoldDB" id="A0ABD2IDM9"/>
<feature type="compositionally biased region" description="Acidic residues" evidence="1">
    <location>
        <begin position="206"/>
        <end position="217"/>
    </location>
</feature>
<feature type="compositionally biased region" description="Low complexity" evidence="1">
    <location>
        <begin position="334"/>
        <end position="345"/>
    </location>
</feature>
<proteinExistence type="predicted"/>
<dbReference type="EMBL" id="JBICCN010000353">
    <property type="protein sequence ID" value="KAL3075360.1"/>
    <property type="molecule type" value="Genomic_DNA"/>
</dbReference>
<feature type="compositionally biased region" description="Basic and acidic residues" evidence="1">
    <location>
        <begin position="280"/>
        <end position="293"/>
    </location>
</feature>
<feature type="compositionally biased region" description="Acidic residues" evidence="1">
    <location>
        <begin position="412"/>
        <end position="423"/>
    </location>
</feature>
<protein>
    <submittedName>
        <fullName evidence="2">Uncharacterized protein</fullName>
    </submittedName>
</protein>
<feature type="compositionally biased region" description="Polar residues" evidence="1">
    <location>
        <begin position="80"/>
        <end position="89"/>
    </location>
</feature>
<feature type="compositionally biased region" description="Polar residues" evidence="1">
    <location>
        <begin position="48"/>
        <end position="57"/>
    </location>
</feature>
<evidence type="ECO:0000313" key="3">
    <source>
        <dbReference type="Proteomes" id="UP001620645"/>
    </source>
</evidence>
<feature type="region of interest" description="Disordered" evidence="1">
    <location>
        <begin position="200"/>
        <end position="249"/>
    </location>
</feature>
<feature type="compositionally biased region" description="Low complexity" evidence="1">
    <location>
        <begin position="35"/>
        <end position="47"/>
    </location>
</feature>
<evidence type="ECO:0000313" key="2">
    <source>
        <dbReference type="EMBL" id="KAL3075360.1"/>
    </source>
</evidence>
<gene>
    <name evidence="2" type="ORF">niasHS_014526</name>
</gene>
<feature type="region of interest" description="Disordered" evidence="1">
    <location>
        <begin position="269"/>
        <end position="423"/>
    </location>
</feature>
<comment type="caution">
    <text evidence="2">The sequence shown here is derived from an EMBL/GenBank/DDBJ whole genome shotgun (WGS) entry which is preliminary data.</text>
</comment>
<feature type="region of interest" description="Disordered" evidence="1">
    <location>
        <begin position="1"/>
        <end position="148"/>
    </location>
</feature>
<feature type="compositionally biased region" description="Basic and acidic residues" evidence="1">
    <location>
        <begin position="134"/>
        <end position="148"/>
    </location>
</feature>
<dbReference type="Proteomes" id="UP001620645">
    <property type="component" value="Unassembled WGS sequence"/>
</dbReference>
<name>A0ABD2IDM9_HETSC</name>
<feature type="compositionally biased region" description="Polar residues" evidence="1">
    <location>
        <begin position="100"/>
        <end position="122"/>
    </location>
</feature>
<accession>A0ABD2IDM9</accession>
<sequence>MSLGLFPSSTAVYSSNSDNKNDQNNKFRGSTVLRASSENSATSNNSSGFALSNQQKAPFSIAEGAATAAQRPHRRGISPFKQQQQQPYISGTGGAKRKLSNTGSEQRMHQQHNQPIGTSRSASSDDDEFFLLDVEPRAKQRRYEERMSTKLSGIRLKDEHGKAVGGRTNERNFTTTASAQMAWGDQWKQQRKGPLIEEIRDWGQFGDEDELPFEDESSFQSAANAPIIEEPEEGNSTDRKGKEKSSAKNATANLCHRLEGDNQLQLDSEYCSSSADCETEEQRQQKQRIELSPELRSLISSMHNGDGGDGPLPPIGRPIRTGKELVPFVPPPSAAFFSPFSPSSAFRKDGEEDEEMLRLPPSCVEEILDDEILPDATVGTPQVQSDNEDDDWPPTPPPIENGRAKKPSKDEEREEEEDAMETD</sequence>
<reference evidence="2 3" key="1">
    <citation type="submission" date="2024-10" db="EMBL/GenBank/DDBJ databases">
        <authorList>
            <person name="Kim D."/>
        </authorList>
    </citation>
    <scope>NUCLEOTIDE SEQUENCE [LARGE SCALE GENOMIC DNA]</scope>
    <source>
        <strain evidence="2">Taebaek</strain>
    </source>
</reference>
<evidence type="ECO:0000256" key="1">
    <source>
        <dbReference type="SAM" id="MobiDB-lite"/>
    </source>
</evidence>